<name>A0A060RX04_PLARE</name>
<dbReference type="Proteomes" id="UP000027581">
    <property type="component" value="Unassembled WGS sequence"/>
</dbReference>
<evidence type="ECO:0000313" key="2">
    <source>
        <dbReference type="EMBL" id="CDO65806.1"/>
    </source>
</evidence>
<dbReference type="PROSITE" id="PS51069">
    <property type="entry name" value="GBP"/>
    <property type="match status" value="1"/>
</dbReference>
<reference evidence="2" key="1">
    <citation type="submission" date="2014-01" db="EMBL/GenBank/DDBJ databases">
        <authorList>
            <person name="Aslett M."/>
        </authorList>
    </citation>
    <scope>NUCLEOTIDE SEQUENCE</scope>
    <source>
        <strain evidence="2">CDC</strain>
    </source>
</reference>
<evidence type="ECO:0000256" key="1">
    <source>
        <dbReference type="PROSITE-ProRule" id="PRU00402"/>
    </source>
</evidence>
<gene>
    <name evidence="2" type="ORF">PRCDC_1300100</name>
</gene>
<dbReference type="VEuPathDB" id="PlasmoDB:PRCDC_1300100"/>
<dbReference type="AlphaFoldDB" id="A0A060RX04"/>
<dbReference type="InterPro" id="IPR003681">
    <property type="entry name" value="Glycophorin-bd"/>
</dbReference>
<keyword evidence="3" id="KW-1185">Reference proteome</keyword>
<reference evidence="2" key="2">
    <citation type="submission" date="2014-05" db="EMBL/GenBank/DDBJ databases">
        <title>The genome sequences of chimpanzee malaria parasites reveal the path to human adaptation.</title>
        <authorList>
            <person name="Otto T.D."/>
            <person name="Rayner J.C."/>
            <person name="Boehme U."/>
            <person name="Pain A."/>
            <person name="Spottiswoode N."/>
            <person name="Sanders M."/>
            <person name="Quail M."/>
            <person name="Ollomo B."/>
            <person name="Renaud F."/>
            <person name="Thomas A.W."/>
            <person name="Prugnolle F."/>
            <person name="Conway D.J."/>
            <person name="Newbold C."/>
            <person name="Berriman M."/>
        </authorList>
    </citation>
    <scope>NUCLEOTIDE SEQUENCE [LARGE SCALE GENOMIC DNA]</scope>
    <source>
        <strain evidence="2">CDC</strain>
    </source>
</reference>
<dbReference type="PhylomeDB" id="A0A060RX04"/>
<protein>
    <submittedName>
        <fullName evidence="2">Glycophorin binding protein</fullName>
    </submittedName>
</protein>
<evidence type="ECO:0000313" key="3">
    <source>
        <dbReference type="Proteomes" id="UP000027581"/>
    </source>
</evidence>
<proteinExistence type="predicted"/>
<dbReference type="VEuPathDB" id="PlasmoDB:PRG01_0630900"/>
<feature type="repeat" description="GBP" evidence="1">
    <location>
        <begin position="110"/>
        <end position="142"/>
    </location>
</feature>
<sequence>MRLSNPTNIKSTGDSNCKNFSLKNSCKYSLMDVQKENEKKCSLSAFHCKQIVLIFGIIYVALLNIYTCGDKYQQAADYSFRESRVLAEGKNTCTKNAKTSLRKCTHTTSTSADPEGQVLKEYAADPEYRKHLNVLYQILTHA</sequence>
<dbReference type="EMBL" id="HG810774">
    <property type="protein sequence ID" value="CDO65806.1"/>
    <property type="molecule type" value="Genomic_DNA"/>
</dbReference>
<dbReference type="Pfam" id="PF02526">
    <property type="entry name" value="GBP_repeat"/>
    <property type="match status" value="1"/>
</dbReference>
<organism evidence="2 3">
    <name type="scientific">Plasmodium reichenowi</name>
    <dbReference type="NCBI Taxonomy" id="5854"/>
    <lineage>
        <taxon>Eukaryota</taxon>
        <taxon>Sar</taxon>
        <taxon>Alveolata</taxon>
        <taxon>Apicomplexa</taxon>
        <taxon>Aconoidasida</taxon>
        <taxon>Haemosporida</taxon>
        <taxon>Plasmodiidae</taxon>
        <taxon>Plasmodium</taxon>
        <taxon>Plasmodium (Laverania)</taxon>
    </lineage>
</organism>
<accession>A0A060RX04</accession>